<proteinExistence type="predicted"/>
<name>A0A7G5CB23_WOLPI</name>
<dbReference type="Proteomes" id="UP000515744">
    <property type="component" value="Chromosome"/>
</dbReference>
<sequence length="949" mass="106661">MKNVKLKANFFFLVLILLGANSGHSDTCTGIYTRTDLEAGGSSIGKGLANFFTGKWDDLIFDPHLLKEIKVTAIKDQGIDGYFNPKIQVCDYEGGNCYVLPNGTSCRQIYGTQTSGAGISAAVFIDWEGDKMLGDGKIKEGIAKGLEWEWVDNVTNEEKKKFANSPKICACSQKAACISGIFEWADKVGEGANIFRPGGMENVCDTCYQKKVKCAPVPLAPSPPPFCKQLAMSPPQVRIVPITDKDNNYFDPKVKIIIGDLKGRDGEIGEKLDFPRGYGENKAEWRSILDKNGITYYFKTYREKDKLCAEYRGTQSIHDLQFVHCFPAPPAPEPEIVKVVDENTLEIKMRMSESACTYEARGTYSNGSCTFNVTNHPVNIGPLSLKVAKPAIVAKMTDSNNNKSYIDNIIEGILKNNSQFEVLKKYGYVPDIETECKEFQGNKCKLNNLGQPEIEVKYKDNPKSKMLCLSGWQPEPEEFVLEREGKVVPLKSMGTKYIEYNSVYSKESNQFYYLPSKKIGDLLKRPQNQLDKIIFNKQGYVFFPDDNKQEKGKCSYCVKRNDEIDDAFKSNKGLKVVYKLTDVEHREKCNQGDDGCICFNGKCSRSTRYVDKENTQSFYIKISQDANGVVTQQEAPIKANRTEVFYADKLCRLDWESLKKKLKEKLKEIIEKQLENRKSDLEKNGEKSYDPKSGEEFYDPKDNLSIMFDYVEIEAWGSGEAGHIKDTPVNCKPSVCSTESRPGMPGDYVKAKLKIDPNYPMIKVQVTEGGGNRETHKTDKDGGPIFITKCRSNKQDCKPLITITGGGKHKMYGSRIYQTIIDNSVELKDEPIIVEPQPDPDEDNKITYIENGEIKYETIECNQIGLRSNKFGAGGCIDKSRGIYGKGSPGYVKIRPIIKEFDTKEINAAIETAIEDLYNLGTMTDFSVASLNVNIRKIIEEEVKKGLLR</sequence>
<dbReference type="EMBL" id="CP050531">
    <property type="protein sequence ID" value="QMV46407.1"/>
    <property type="molecule type" value="Genomic_DNA"/>
</dbReference>
<feature type="signal peptide" evidence="1">
    <location>
        <begin position="1"/>
        <end position="25"/>
    </location>
</feature>
<keyword evidence="1" id="KW-0732">Signal</keyword>
<protein>
    <submittedName>
        <fullName evidence="2">Uncharacterized protein</fullName>
    </submittedName>
</protein>
<reference evidence="3" key="1">
    <citation type="journal article" date="2020" name="Mol. Biol.">
        <title>Life and death of selfish genes: comparative genomics reveals the dynamic evolution of cytoplasmic incompatibility.</title>
        <authorList>
            <person name="Martinez J."/>
            <person name="Klasson L."/>
            <person name="Welch J."/>
            <person name="Jiggins F.M."/>
        </authorList>
    </citation>
    <scope>NUCLEOTIDE SEQUENCE [LARGE SCALE GENOMIC DNA]</scope>
</reference>
<accession>A0A7G5CB23</accession>
<evidence type="ECO:0000256" key="1">
    <source>
        <dbReference type="SAM" id="SignalP"/>
    </source>
</evidence>
<evidence type="ECO:0000313" key="3">
    <source>
        <dbReference type="Proteomes" id="UP000515744"/>
    </source>
</evidence>
<feature type="chain" id="PRO_5028935490" evidence="1">
    <location>
        <begin position="26"/>
        <end position="949"/>
    </location>
</feature>
<dbReference type="RefSeq" id="WP_182158779.1">
    <property type="nucleotide sequence ID" value="NZ_CP050531.1"/>
</dbReference>
<gene>
    <name evidence="2" type="ORF">HC358_05215</name>
</gene>
<dbReference type="AlphaFoldDB" id="A0A7G5CB23"/>
<evidence type="ECO:0000313" key="2">
    <source>
        <dbReference type="EMBL" id="QMV46407.1"/>
    </source>
</evidence>
<organism evidence="2 3">
    <name type="scientific">Wolbachia pipientis</name>
    <dbReference type="NCBI Taxonomy" id="955"/>
    <lineage>
        <taxon>Bacteria</taxon>
        <taxon>Pseudomonadati</taxon>
        <taxon>Pseudomonadota</taxon>
        <taxon>Alphaproteobacteria</taxon>
        <taxon>Rickettsiales</taxon>
        <taxon>Anaplasmataceae</taxon>
        <taxon>Wolbachieae</taxon>
        <taxon>Wolbachia</taxon>
    </lineage>
</organism>
<reference evidence="2 3" key="2">
    <citation type="journal article" date="2020" name="Mol. Biol. Evol.">
        <title>Life and death of selfish genes: comparative genomics reveals the dynamic evolution of cytoplasmic incompatibility.</title>
        <authorList>
            <person name="Martinez J."/>
            <person name="Klasson L."/>
            <person name="Welch J."/>
            <person name="Jiggins F.M."/>
        </authorList>
    </citation>
    <scope>NUCLEOTIDE SEQUENCE [LARGE SCALE GENOMIC DNA]</scope>
    <source>
        <strain evidence="2">WStv</strain>
    </source>
</reference>